<reference evidence="1" key="3">
    <citation type="submission" date="2025-09" db="UniProtKB">
        <authorList>
            <consortium name="Ensembl"/>
        </authorList>
    </citation>
    <scope>IDENTIFICATION</scope>
</reference>
<keyword evidence="2" id="KW-1185">Reference proteome</keyword>
<accession>H2YJ13</accession>
<evidence type="ECO:0000313" key="1">
    <source>
        <dbReference type="Ensembl" id="ENSCSAVP00000005312.1"/>
    </source>
</evidence>
<reference evidence="1" key="2">
    <citation type="submission" date="2025-08" db="UniProtKB">
        <authorList>
            <consortium name="Ensembl"/>
        </authorList>
    </citation>
    <scope>IDENTIFICATION</scope>
</reference>
<organism evidence="1 2">
    <name type="scientific">Ciona savignyi</name>
    <name type="common">Pacific transparent sea squirt</name>
    <dbReference type="NCBI Taxonomy" id="51511"/>
    <lineage>
        <taxon>Eukaryota</taxon>
        <taxon>Metazoa</taxon>
        <taxon>Chordata</taxon>
        <taxon>Tunicata</taxon>
        <taxon>Ascidiacea</taxon>
        <taxon>Phlebobranchia</taxon>
        <taxon>Cionidae</taxon>
        <taxon>Ciona</taxon>
    </lineage>
</organism>
<reference evidence="2" key="1">
    <citation type="submission" date="2003-08" db="EMBL/GenBank/DDBJ databases">
        <authorList>
            <person name="Birren B."/>
            <person name="Nusbaum C."/>
            <person name="Abebe A."/>
            <person name="Abouelleil A."/>
            <person name="Adekoya E."/>
            <person name="Ait-zahra M."/>
            <person name="Allen N."/>
            <person name="Allen T."/>
            <person name="An P."/>
            <person name="Anderson M."/>
            <person name="Anderson S."/>
            <person name="Arachchi H."/>
            <person name="Armbruster J."/>
            <person name="Bachantsang P."/>
            <person name="Baldwin J."/>
            <person name="Barry A."/>
            <person name="Bayul T."/>
            <person name="Blitshsteyn B."/>
            <person name="Bloom T."/>
            <person name="Blye J."/>
            <person name="Boguslavskiy L."/>
            <person name="Borowsky M."/>
            <person name="Boukhgalter B."/>
            <person name="Brunache A."/>
            <person name="Butler J."/>
            <person name="Calixte N."/>
            <person name="Calvo S."/>
            <person name="Camarata J."/>
            <person name="Campo K."/>
            <person name="Chang J."/>
            <person name="Cheshatsang Y."/>
            <person name="Citroen M."/>
            <person name="Collymore A."/>
            <person name="Considine T."/>
            <person name="Cook A."/>
            <person name="Cooke P."/>
            <person name="Corum B."/>
            <person name="Cuomo C."/>
            <person name="David R."/>
            <person name="Dawoe T."/>
            <person name="Degray S."/>
            <person name="Dodge S."/>
            <person name="Dooley K."/>
            <person name="Dorje P."/>
            <person name="Dorjee K."/>
            <person name="Dorris L."/>
            <person name="Duffey N."/>
            <person name="Dupes A."/>
            <person name="Elkins T."/>
            <person name="Engels R."/>
            <person name="Erickson J."/>
            <person name="Farina A."/>
            <person name="Faro S."/>
            <person name="Ferreira P."/>
            <person name="Fischer H."/>
            <person name="Fitzgerald M."/>
            <person name="Foley K."/>
            <person name="Gage D."/>
            <person name="Galagan J."/>
            <person name="Gearin G."/>
            <person name="Gnerre S."/>
            <person name="Gnirke A."/>
            <person name="Goyette A."/>
            <person name="Graham J."/>
            <person name="Grandbois E."/>
            <person name="Gyaltsen K."/>
            <person name="Hafez N."/>
            <person name="Hagopian D."/>
            <person name="Hagos B."/>
            <person name="Hall J."/>
            <person name="Hatcher B."/>
            <person name="Heller A."/>
            <person name="Higgins H."/>
            <person name="Honan T."/>
            <person name="Horn A."/>
            <person name="Houde N."/>
            <person name="Hughes L."/>
            <person name="Hulme W."/>
            <person name="Husby E."/>
            <person name="Iliev I."/>
            <person name="Jaffe D."/>
            <person name="Jones C."/>
            <person name="Kamal M."/>
            <person name="Kamat A."/>
            <person name="Kamvysselis M."/>
            <person name="Karlsson E."/>
            <person name="Kells C."/>
            <person name="Kieu A."/>
            <person name="Kisner P."/>
            <person name="Kodira C."/>
            <person name="Kulbokas E."/>
            <person name="Labutti K."/>
            <person name="Lama D."/>
            <person name="Landers T."/>
            <person name="Leger J."/>
            <person name="Levine S."/>
            <person name="Lewis D."/>
            <person name="Lewis T."/>
            <person name="Lindblad-toh K."/>
            <person name="Liu X."/>
            <person name="Lokyitsang T."/>
            <person name="Lokyitsang Y."/>
            <person name="Lucien O."/>
            <person name="Lui A."/>
            <person name="Ma L.J."/>
            <person name="Mabbitt R."/>
            <person name="Macdonald J."/>
            <person name="Maclean C."/>
            <person name="Major J."/>
            <person name="Manning J."/>
            <person name="Marabella R."/>
            <person name="Maru K."/>
            <person name="Matthews C."/>
            <person name="Mauceli E."/>
            <person name="Mccarthy M."/>
            <person name="Mcdonough S."/>
            <person name="Mcghee T."/>
            <person name="Meldrim J."/>
            <person name="Meneus L."/>
            <person name="Mesirov J."/>
            <person name="Mihalev A."/>
            <person name="Mihova T."/>
            <person name="Mikkelsen T."/>
            <person name="Mlenga V."/>
            <person name="Moru K."/>
            <person name="Mozes J."/>
            <person name="Mulrain L."/>
            <person name="Munson G."/>
            <person name="Naylor J."/>
            <person name="Newes C."/>
            <person name="Nguyen C."/>
            <person name="Nguyen N."/>
            <person name="Nguyen T."/>
            <person name="Nicol R."/>
            <person name="Nielsen C."/>
            <person name="Nizzari M."/>
            <person name="Norbu C."/>
            <person name="Norbu N."/>
            <person name="O'donnell P."/>
            <person name="Okoawo O."/>
            <person name="O'leary S."/>
            <person name="Omotosho B."/>
            <person name="O'neill K."/>
            <person name="Osman S."/>
            <person name="Parker S."/>
            <person name="Perrin D."/>
            <person name="Phunkhang P."/>
            <person name="Piqani B."/>
            <person name="Purcell S."/>
            <person name="Rachupka T."/>
            <person name="Ramasamy U."/>
            <person name="Rameau R."/>
            <person name="Ray V."/>
            <person name="Raymond C."/>
            <person name="Retta R."/>
            <person name="Richardson S."/>
            <person name="Rise C."/>
            <person name="Rodriguez J."/>
            <person name="Rogers J."/>
            <person name="Rogov P."/>
            <person name="Rutman M."/>
            <person name="Schupbach R."/>
            <person name="Seaman C."/>
            <person name="Settipalli S."/>
            <person name="Sharpe T."/>
            <person name="Sheridan J."/>
            <person name="Sherpa N."/>
            <person name="Shi J."/>
            <person name="Smirnov S."/>
            <person name="Smith C."/>
            <person name="Sougnez C."/>
            <person name="Spencer B."/>
            <person name="Stalker J."/>
            <person name="Stange-thomann N."/>
            <person name="Stavropoulos S."/>
            <person name="Stetson K."/>
            <person name="Stone C."/>
            <person name="Stone S."/>
            <person name="Stubbs M."/>
            <person name="Talamas J."/>
            <person name="Tchuinga P."/>
            <person name="Tenzing P."/>
            <person name="Tesfaye S."/>
            <person name="Theodore J."/>
            <person name="Thoulutsang Y."/>
            <person name="Topham K."/>
            <person name="Towey S."/>
            <person name="Tsamla T."/>
            <person name="Tsomo N."/>
            <person name="Vallee D."/>
            <person name="Vassiliev H."/>
            <person name="Venkataraman V."/>
            <person name="Vinson J."/>
            <person name="Vo A."/>
            <person name="Wade C."/>
            <person name="Wang S."/>
            <person name="Wangchuk T."/>
            <person name="Wangdi T."/>
            <person name="Whittaker C."/>
            <person name="Wilkinson J."/>
            <person name="Wu Y."/>
            <person name="Wyman D."/>
            <person name="Yadav S."/>
            <person name="Yang S."/>
            <person name="Yang X."/>
            <person name="Yeager S."/>
            <person name="Yee E."/>
            <person name="Young G."/>
            <person name="Zainoun J."/>
            <person name="Zembeck L."/>
            <person name="Zimmer A."/>
            <person name="Zody M."/>
            <person name="Lander E."/>
        </authorList>
    </citation>
    <scope>NUCLEOTIDE SEQUENCE [LARGE SCALE GENOMIC DNA]</scope>
</reference>
<dbReference type="AlphaFoldDB" id="H2YJ13"/>
<dbReference type="Proteomes" id="UP000007875">
    <property type="component" value="Unassembled WGS sequence"/>
</dbReference>
<name>H2YJ13_CIOSA</name>
<dbReference type="HOGENOM" id="CLU_1450762_0_0_1"/>
<sequence length="187" mass="21860">NQVDENEETVQFNLKVDDDNIKALERIWTPEPLDVNVDKNVESVDEVELKFDENQVDKNVETVQFNLKVDDDNIKALERIWTPEPLETNVDENVESVDEVKLKFDENQVDENEETVQFNLKVDDDNIRALERIWTPEPTETNVDENVESVDEVELKFDENEETVQFNLKVDDDNIGALERIWTPDPL</sequence>
<dbReference type="Ensembl" id="ENSCSAVT00000005383.1">
    <property type="protein sequence ID" value="ENSCSAVP00000005312.1"/>
    <property type="gene ID" value="ENSCSAVG00000003167.1"/>
</dbReference>
<evidence type="ECO:0000313" key="2">
    <source>
        <dbReference type="Proteomes" id="UP000007875"/>
    </source>
</evidence>
<protein>
    <submittedName>
        <fullName evidence="1">Uncharacterized protein</fullName>
    </submittedName>
</protein>
<proteinExistence type="predicted"/>